<evidence type="ECO:0000259" key="2">
    <source>
        <dbReference type="Pfam" id="PF01557"/>
    </source>
</evidence>
<name>A0A8A4ZC49_9MICO</name>
<feature type="domain" description="Fumarylacetoacetase-like C-terminal" evidence="2">
    <location>
        <begin position="74"/>
        <end position="247"/>
    </location>
</feature>
<dbReference type="AlphaFoldDB" id="A0A8A4ZC49"/>
<dbReference type="Gene3D" id="3.90.850.10">
    <property type="entry name" value="Fumarylacetoacetase-like, C-terminal domain"/>
    <property type="match status" value="1"/>
</dbReference>
<dbReference type="InterPro" id="IPR018833">
    <property type="entry name" value="Rv2993c-like_N"/>
</dbReference>
<proteinExistence type="predicted"/>
<dbReference type="InterPro" id="IPR036663">
    <property type="entry name" value="Fumarylacetoacetase_C_sf"/>
</dbReference>
<evidence type="ECO:0000313" key="4">
    <source>
        <dbReference type="EMBL" id="QTE28077.1"/>
    </source>
</evidence>
<sequence length="256" mass="26947">MRIVRYWDAGVVQTGVLVGGGERETSANRVQPVASLIDTTPIGPDVALERVRLLAPVIPRVVVGMAHNTGVADRLLPPSAFLKPAGSVIGPLDAIEVPDDIGRVDAEAELAAVIGRRARDLHPATALDAVLGWTCANDVTARDLQANDDCWTRAKGYDTFTPLGPWVETDPAFDPDDVVVRLDEIGATSGGLARSVGEVLAYLTSFMTLDVGDVVLLGAPGPSRPLHDGDVVSVTVAGLGTLRNPVRLRQTLAVAR</sequence>
<evidence type="ECO:0000256" key="1">
    <source>
        <dbReference type="ARBA" id="ARBA00022723"/>
    </source>
</evidence>
<dbReference type="KEGG" id="psic:J4E96_11805"/>
<accession>A0A8A4ZC49</accession>
<dbReference type="GO" id="GO:0018773">
    <property type="term" value="F:acetylpyruvate hydrolase activity"/>
    <property type="evidence" value="ECO:0007669"/>
    <property type="project" value="TreeGrafter"/>
</dbReference>
<dbReference type="InterPro" id="IPR011234">
    <property type="entry name" value="Fumarylacetoacetase-like_C"/>
</dbReference>
<keyword evidence="4" id="KW-0378">Hydrolase</keyword>
<protein>
    <submittedName>
        <fullName evidence="4">Fumarylacetoacetate hydrolase family protein</fullName>
    </submittedName>
</protein>
<dbReference type="RefSeq" id="WP_227422306.1">
    <property type="nucleotide sequence ID" value="NZ_CP071868.1"/>
</dbReference>
<dbReference type="EMBL" id="CP071868">
    <property type="protein sequence ID" value="QTE28077.1"/>
    <property type="molecule type" value="Genomic_DNA"/>
</dbReference>
<dbReference type="Pfam" id="PF01557">
    <property type="entry name" value="FAA_hydrolase"/>
    <property type="match status" value="1"/>
</dbReference>
<reference evidence="4" key="1">
    <citation type="submission" date="2021-03" db="EMBL/GenBank/DDBJ databases">
        <title>Pengzhenrongella sicca gen. nov., sp. nov., a new member of suborder Micrococcineae isolated from High-Arctic tundra soil.</title>
        <authorList>
            <person name="Peng F."/>
        </authorList>
    </citation>
    <scope>NUCLEOTIDE SEQUENCE</scope>
    <source>
        <strain evidence="4">LRZ-2</strain>
    </source>
</reference>
<evidence type="ECO:0000313" key="5">
    <source>
        <dbReference type="Proteomes" id="UP000663937"/>
    </source>
</evidence>
<evidence type="ECO:0000259" key="3">
    <source>
        <dbReference type="Pfam" id="PF10370"/>
    </source>
</evidence>
<feature type="domain" description="Rv2993c-like N-terminal" evidence="3">
    <location>
        <begin position="1"/>
        <end position="56"/>
    </location>
</feature>
<organism evidence="4 5">
    <name type="scientific">Pengzhenrongella sicca</name>
    <dbReference type="NCBI Taxonomy" id="2819238"/>
    <lineage>
        <taxon>Bacteria</taxon>
        <taxon>Bacillati</taxon>
        <taxon>Actinomycetota</taxon>
        <taxon>Actinomycetes</taxon>
        <taxon>Micrococcales</taxon>
        <taxon>Pengzhenrongella</taxon>
    </lineage>
</organism>
<keyword evidence="5" id="KW-1185">Reference proteome</keyword>
<dbReference type="Pfam" id="PF10370">
    <property type="entry name" value="Rv2993c-like_N"/>
    <property type="match status" value="1"/>
</dbReference>
<keyword evidence="1" id="KW-0479">Metal-binding</keyword>
<dbReference type="PANTHER" id="PTHR11820:SF7">
    <property type="entry name" value="ACYLPYRUVASE FAHD1, MITOCHONDRIAL"/>
    <property type="match status" value="1"/>
</dbReference>
<dbReference type="Proteomes" id="UP000663937">
    <property type="component" value="Chromosome"/>
</dbReference>
<dbReference type="SUPFAM" id="SSF56529">
    <property type="entry name" value="FAH"/>
    <property type="match status" value="1"/>
</dbReference>
<dbReference type="GO" id="GO:0046872">
    <property type="term" value="F:metal ion binding"/>
    <property type="evidence" value="ECO:0007669"/>
    <property type="project" value="UniProtKB-KW"/>
</dbReference>
<dbReference type="PANTHER" id="PTHR11820">
    <property type="entry name" value="ACYLPYRUVASE"/>
    <property type="match status" value="1"/>
</dbReference>
<gene>
    <name evidence="4" type="ORF">J4E96_11805</name>
</gene>